<dbReference type="PANTHER" id="PTHR21377:SF0">
    <property type="entry name" value="PROTEIN FAM210B, MITOCHONDRIAL"/>
    <property type="match status" value="1"/>
</dbReference>
<comment type="caution">
    <text evidence="3">The sequence shown here is derived from an EMBL/GenBank/DDBJ whole genome shotgun (WGS) entry which is preliminary data.</text>
</comment>
<dbReference type="PANTHER" id="PTHR21377">
    <property type="entry name" value="PROTEIN FAM210B, MITOCHONDRIAL"/>
    <property type="match status" value="1"/>
</dbReference>
<protein>
    <submittedName>
        <fullName evidence="3">DUF1279 superfamily</fullName>
    </submittedName>
</protein>
<reference evidence="3 4" key="1">
    <citation type="submission" date="2023-09" db="EMBL/GenBank/DDBJ databases">
        <title>Pangenome analysis of Batrachochytrium dendrobatidis and related Chytrids.</title>
        <authorList>
            <person name="Yacoub M.N."/>
            <person name="Stajich J.E."/>
            <person name="James T.Y."/>
        </authorList>
    </citation>
    <scope>NUCLEOTIDE SEQUENCE [LARGE SCALE GENOMIC DNA]</scope>
    <source>
        <strain evidence="3 4">JEL0888</strain>
    </source>
</reference>
<evidence type="ECO:0000259" key="2">
    <source>
        <dbReference type="Pfam" id="PF06916"/>
    </source>
</evidence>
<keyword evidence="1" id="KW-1133">Transmembrane helix</keyword>
<dbReference type="Proteomes" id="UP001527925">
    <property type="component" value="Unassembled WGS sequence"/>
</dbReference>
<name>A0ABR4NBW9_9FUNG</name>
<keyword evidence="1" id="KW-0472">Membrane</keyword>
<dbReference type="EMBL" id="JADGIZ020000013">
    <property type="protein sequence ID" value="KAL2916979.1"/>
    <property type="molecule type" value="Genomic_DNA"/>
</dbReference>
<accession>A0ABR4NBW9</accession>
<sequence length="193" mass="20833">MFPQMLRAVRAAAGTLRWSPLRRAFSAPPTQQPASPAGSGSAASKPRGLKLLFKEYGPVAFITYTTISCISVAAVYFGVDVTPIVSKMDDLKRWWYGPGHDHEAADALAASQAEAAESAQSNKTAVQSEWDVFYSRMGTCMLVALAGHKIIFPLRAGLTALLTPPVARFMRANNLEFWMRSTKAAASAAARKP</sequence>
<keyword evidence="1" id="KW-0812">Transmembrane</keyword>
<gene>
    <name evidence="3" type="primary">NAT2_2</name>
    <name evidence="3" type="ORF">HK105_203411</name>
</gene>
<evidence type="ECO:0000256" key="1">
    <source>
        <dbReference type="SAM" id="Phobius"/>
    </source>
</evidence>
<proteinExistence type="predicted"/>
<dbReference type="Pfam" id="PF06916">
    <property type="entry name" value="FAM210A-B_dom"/>
    <property type="match status" value="1"/>
</dbReference>
<dbReference type="InterPro" id="IPR045866">
    <property type="entry name" value="FAM210A/B-like"/>
</dbReference>
<dbReference type="InterPro" id="IPR009688">
    <property type="entry name" value="FAM210A/B-like_dom"/>
</dbReference>
<feature type="transmembrane region" description="Helical" evidence="1">
    <location>
        <begin position="56"/>
        <end position="79"/>
    </location>
</feature>
<keyword evidence="4" id="KW-1185">Reference proteome</keyword>
<feature type="domain" description="DUF1279" evidence="2">
    <location>
        <begin position="49"/>
        <end position="164"/>
    </location>
</feature>
<evidence type="ECO:0000313" key="4">
    <source>
        <dbReference type="Proteomes" id="UP001527925"/>
    </source>
</evidence>
<organism evidence="3 4">
    <name type="scientific">Polyrhizophydium stewartii</name>
    <dbReference type="NCBI Taxonomy" id="2732419"/>
    <lineage>
        <taxon>Eukaryota</taxon>
        <taxon>Fungi</taxon>
        <taxon>Fungi incertae sedis</taxon>
        <taxon>Chytridiomycota</taxon>
        <taxon>Chytridiomycota incertae sedis</taxon>
        <taxon>Chytridiomycetes</taxon>
        <taxon>Rhizophydiales</taxon>
        <taxon>Rhizophydiales incertae sedis</taxon>
        <taxon>Polyrhizophydium</taxon>
    </lineage>
</organism>
<evidence type="ECO:0000313" key="3">
    <source>
        <dbReference type="EMBL" id="KAL2916979.1"/>
    </source>
</evidence>